<evidence type="ECO:0008006" key="4">
    <source>
        <dbReference type="Google" id="ProtNLM"/>
    </source>
</evidence>
<reference evidence="3" key="1">
    <citation type="journal article" date="2019" name="Int. J. Syst. Evol. Microbiol.">
        <title>The Global Catalogue of Microorganisms (GCM) 10K type strain sequencing project: providing services to taxonomists for standard genome sequencing and annotation.</title>
        <authorList>
            <consortium name="The Broad Institute Genomics Platform"/>
            <consortium name="The Broad Institute Genome Sequencing Center for Infectious Disease"/>
            <person name="Wu L."/>
            <person name="Ma J."/>
        </authorList>
    </citation>
    <scope>NUCLEOTIDE SEQUENCE [LARGE SCALE GENOMIC DNA]</scope>
    <source>
        <strain evidence="3">CCUG 55491</strain>
    </source>
</reference>
<accession>A0ABW2YND2</accession>
<keyword evidence="1" id="KW-0472">Membrane</keyword>
<sequence length="139" mass="14646">MTNPALPSHRITWWSWALLLLGIGGFAALWVMLGLNTDRQHSWMAVLGALDVALMLRLGGWPRGPGRVVAGVLATAAIVAIANWGIAAAQMGYDLGITPWDSALRLGSQHALTLLQLANGVGDALWVALALVVAAFASR</sequence>
<organism evidence="2 3">
    <name type="scientific">Lysobacter koreensis</name>
    <dbReference type="NCBI Taxonomy" id="266122"/>
    <lineage>
        <taxon>Bacteria</taxon>
        <taxon>Pseudomonadati</taxon>
        <taxon>Pseudomonadota</taxon>
        <taxon>Gammaproteobacteria</taxon>
        <taxon>Lysobacterales</taxon>
        <taxon>Lysobacteraceae</taxon>
        <taxon>Lysobacter</taxon>
    </lineage>
</organism>
<proteinExistence type="predicted"/>
<evidence type="ECO:0000313" key="2">
    <source>
        <dbReference type="EMBL" id="MFD0739917.1"/>
    </source>
</evidence>
<keyword evidence="3" id="KW-1185">Reference proteome</keyword>
<dbReference type="RefSeq" id="WP_386812955.1">
    <property type="nucleotide sequence ID" value="NZ_JBHTIH010000006.1"/>
</dbReference>
<feature type="transmembrane region" description="Helical" evidence="1">
    <location>
        <begin position="41"/>
        <end position="58"/>
    </location>
</feature>
<name>A0ABW2YND2_9GAMM</name>
<keyword evidence="1" id="KW-0812">Transmembrane</keyword>
<dbReference type="Proteomes" id="UP001597090">
    <property type="component" value="Unassembled WGS sequence"/>
</dbReference>
<protein>
    <recommendedName>
        <fullName evidence="4">Transmembrane protein</fullName>
    </recommendedName>
</protein>
<comment type="caution">
    <text evidence="2">The sequence shown here is derived from an EMBL/GenBank/DDBJ whole genome shotgun (WGS) entry which is preliminary data.</text>
</comment>
<evidence type="ECO:0000313" key="3">
    <source>
        <dbReference type="Proteomes" id="UP001597090"/>
    </source>
</evidence>
<feature type="transmembrane region" description="Helical" evidence="1">
    <location>
        <begin position="70"/>
        <end position="93"/>
    </location>
</feature>
<dbReference type="EMBL" id="JBHTIH010000006">
    <property type="protein sequence ID" value="MFD0739917.1"/>
    <property type="molecule type" value="Genomic_DNA"/>
</dbReference>
<feature type="transmembrane region" description="Helical" evidence="1">
    <location>
        <begin position="12"/>
        <end position="35"/>
    </location>
</feature>
<gene>
    <name evidence="2" type="ORF">ACFQZQ_11590</name>
</gene>
<keyword evidence="1" id="KW-1133">Transmembrane helix</keyword>
<evidence type="ECO:0000256" key="1">
    <source>
        <dbReference type="SAM" id="Phobius"/>
    </source>
</evidence>
<feature type="transmembrane region" description="Helical" evidence="1">
    <location>
        <begin position="113"/>
        <end position="137"/>
    </location>
</feature>